<dbReference type="GO" id="GO:0005524">
    <property type="term" value="F:ATP binding"/>
    <property type="evidence" value="ECO:0007669"/>
    <property type="project" value="UniProtKB-KW"/>
</dbReference>
<dbReference type="SUPFAM" id="SSF52540">
    <property type="entry name" value="P-loop containing nucleoside triphosphate hydrolases"/>
    <property type="match status" value="1"/>
</dbReference>
<keyword evidence="7" id="KW-0067">ATP-binding</keyword>
<gene>
    <name evidence="14" type="ORF">HPT30_21020</name>
</gene>
<dbReference type="PANTHER" id="PTHR43152:SF3">
    <property type="entry name" value="UVRABC SYSTEM PROTEIN A"/>
    <property type="match status" value="1"/>
</dbReference>
<evidence type="ECO:0000256" key="5">
    <source>
        <dbReference type="ARBA" id="ARBA00022763"/>
    </source>
</evidence>
<keyword evidence="10" id="KW-0234">DNA repair</keyword>
<keyword evidence="9" id="KW-0238">DNA-binding</keyword>
<dbReference type="Proteomes" id="UP000564806">
    <property type="component" value="Unassembled WGS sequence"/>
</dbReference>
<name>A0A850ENI6_9BACL</name>
<dbReference type="InterPro" id="IPR027417">
    <property type="entry name" value="P-loop_NTPase"/>
</dbReference>
<evidence type="ECO:0000256" key="8">
    <source>
        <dbReference type="ARBA" id="ARBA00022881"/>
    </source>
</evidence>
<dbReference type="GO" id="GO:0006281">
    <property type="term" value="P:DNA repair"/>
    <property type="evidence" value="ECO:0007669"/>
    <property type="project" value="UniProtKB-KW"/>
</dbReference>
<evidence type="ECO:0000256" key="4">
    <source>
        <dbReference type="ARBA" id="ARBA00022741"/>
    </source>
</evidence>
<proteinExistence type="inferred from homology"/>
<keyword evidence="15" id="KW-1185">Reference proteome</keyword>
<reference evidence="14" key="1">
    <citation type="submission" date="2020-06" db="EMBL/GenBank/DDBJ databases">
        <title>Paenibacillus sp. nov., isolated from soil.</title>
        <authorList>
            <person name="Seo Y.L."/>
        </authorList>
    </citation>
    <scope>NUCLEOTIDE SEQUENCE [LARGE SCALE GENOMIC DNA]</scope>
    <source>
        <strain evidence="14">JW14</strain>
    </source>
</reference>
<dbReference type="Gene3D" id="1.20.1580.10">
    <property type="entry name" value="ABC transporter ATPase like domain"/>
    <property type="match status" value="1"/>
</dbReference>
<keyword evidence="3" id="KW-0677">Repeat</keyword>
<dbReference type="PROSITE" id="PS00211">
    <property type="entry name" value="ABC_TRANSPORTER_1"/>
    <property type="match status" value="1"/>
</dbReference>
<dbReference type="GO" id="GO:0003677">
    <property type="term" value="F:DNA binding"/>
    <property type="evidence" value="ECO:0007669"/>
    <property type="project" value="UniProtKB-KW"/>
</dbReference>
<dbReference type="Gene3D" id="3.40.50.300">
    <property type="entry name" value="P-loop containing nucleotide triphosphate hydrolases"/>
    <property type="match status" value="1"/>
</dbReference>
<evidence type="ECO:0000313" key="14">
    <source>
        <dbReference type="EMBL" id="NUU62833.1"/>
    </source>
</evidence>
<accession>A0A850ENI6</accession>
<dbReference type="AlphaFoldDB" id="A0A850ENI6"/>
<evidence type="ECO:0000256" key="9">
    <source>
        <dbReference type="ARBA" id="ARBA00023125"/>
    </source>
</evidence>
<evidence type="ECO:0000256" key="13">
    <source>
        <dbReference type="ARBA" id="ARBA00042156"/>
    </source>
</evidence>
<evidence type="ECO:0000256" key="6">
    <source>
        <dbReference type="ARBA" id="ARBA00022769"/>
    </source>
</evidence>
<dbReference type="InterPro" id="IPR017871">
    <property type="entry name" value="ABC_transporter-like_CS"/>
</dbReference>
<keyword evidence="8" id="KW-0267">Excision nuclease</keyword>
<keyword evidence="2" id="KW-0963">Cytoplasm</keyword>
<evidence type="ECO:0000256" key="3">
    <source>
        <dbReference type="ARBA" id="ARBA00022737"/>
    </source>
</evidence>
<comment type="subcellular location">
    <subcellularLocation>
        <location evidence="1">Cytoplasm</location>
    </subcellularLocation>
</comment>
<dbReference type="GO" id="GO:0005737">
    <property type="term" value="C:cytoplasm"/>
    <property type="evidence" value="ECO:0007669"/>
    <property type="project" value="UniProtKB-SubCell"/>
</dbReference>
<evidence type="ECO:0000256" key="7">
    <source>
        <dbReference type="ARBA" id="ARBA00022840"/>
    </source>
</evidence>
<dbReference type="EMBL" id="JABWCS010000216">
    <property type="protein sequence ID" value="NUU62833.1"/>
    <property type="molecule type" value="Genomic_DNA"/>
</dbReference>
<keyword evidence="6" id="KW-0228">DNA excision</keyword>
<dbReference type="GO" id="GO:0004518">
    <property type="term" value="F:nuclease activity"/>
    <property type="evidence" value="ECO:0007669"/>
    <property type="project" value="UniProtKB-KW"/>
</dbReference>
<evidence type="ECO:0000256" key="1">
    <source>
        <dbReference type="ARBA" id="ARBA00004496"/>
    </source>
</evidence>
<evidence type="ECO:0000256" key="11">
    <source>
        <dbReference type="ARBA" id="ARBA00038000"/>
    </source>
</evidence>
<dbReference type="PANTHER" id="PTHR43152">
    <property type="entry name" value="UVRABC SYSTEM PROTEIN A"/>
    <property type="match status" value="1"/>
</dbReference>
<keyword evidence="5" id="KW-0227">DNA damage</keyword>
<dbReference type="GO" id="GO:0016887">
    <property type="term" value="F:ATP hydrolysis activity"/>
    <property type="evidence" value="ECO:0007669"/>
    <property type="project" value="InterPro"/>
</dbReference>
<comment type="similarity">
    <text evidence="11">Belongs to the ABC transporter superfamily. UvrA family.</text>
</comment>
<protein>
    <recommendedName>
        <fullName evidence="12">UvrABC system protein A</fullName>
    </recommendedName>
    <alternativeName>
        <fullName evidence="13">Excinuclease ABC subunit A</fullName>
    </alternativeName>
</protein>
<evidence type="ECO:0000256" key="10">
    <source>
        <dbReference type="ARBA" id="ARBA00023204"/>
    </source>
</evidence>
<comment type="caution">
    <text evidence="14">The sequence shown here is derived from an EMBL/GenBank/DDBJ whole genome shotgun (WGS) entry which is preliminary data.</text>
</comment>
<evidence type="ECO:0000256" key="2">
    <source>
        <dbReference type="ARBA" id="ARBA00022490"/>
    </source>
</evidence>
<dbReference type="RefSeq" id="WP_175373277.1">
    <property type="nucleotide sequence ID" value="NZ_JABWCS010000216.1"/>
</dbReference>
<keyword evidence="4" id="KW-0547">Nucleotide-binding</keyword>
<organism evidence="14 15">
    <name type="scientific">Paenibacillus agri</name>
    <dbReference type="NCBI Taxonomy" id="2744309"/>
    <lineage>
        <taxon>Bacteria</taxon>
        <taxon>Bacillati</taxon>
        <taxon>Bacillota</taxon>
        <taxon>Bacilli</taxon>
        <taxon>Bacillales</taxon>
        <taxon>Paenibacillaceae</taxon>
        <taxon>Paenibacillus</taxon>
    </lineage>
</organism>
<sequence>MLITAYISINYRSVNSSPATYMGIFDRIRQLFAETDQGQEAGVTPFDFSFTQTGSGRCDECNGVGLLTTELQFMPDVVVTCSSCQGSRYKEEILEITYNGKSISEVLHLSIDEAIEFFKSVPYIHHKLVVMSELGLGYLRLGQSSSTISGGEAQRVKLAAELSKIKKGASNIYILDEPTTGLHVADIQKLLQCINRLVDSGHTVLVIEHNLDVIKTADHIIDIGPGAGRDVFKGSIVKANSHHCH</sequence>
<evidence type="ECO:0000256" key="12">
    <source>
        <dbReference type="ARBA" id="ARBA00039316"/>
    </source>
</evidence>
<evidence type="ECO:0000313" key="15">
    <source>
        <dbReference type="Proteomes" id="UP000564806"/>
    </source>
</evidence>